<accession>A0A1I2KXX7</accession>
<dbReference type="AlphaFoldDB" id="A0A1I2KXX7"/>
<organism evidence="2 3">
    <name type="scientific">Salegentibacter agarivorans</name>
    <dbReference type="NCBI Taxonomy" id="345907"/>
    <lineage>
        <taxon>Bacteria</taxon>
        <taxon>Pseudomonadati</taxon>
        <taxon>Bacteroidota</taxon>
        <taxon>Flavobacteriia</taxon>
        <taxon>Flavobacteriales</taxon>
        <taxon>Flavobacteriaceae</taxon>
        <taxon>Salegentibacter</taxon>
    </lineage>
</organism>
<feature type="transmembrane region" description="Helical" evidence="1">
    <location>
        <begin position="77"/>
        <end position="99"/>
    </location>
</feature>
<reference evidence="3" key="1">
    <citation type="submission" date="2016-10" db="EMBL/GenBank/DDBJ databases">
        <authorList>
            <person name="Varghese N."/>
            <person name="Submissions S."/>
        </authorList>
    </citation>
    <scope>NUCLEOTIDE SEQUENCE [LARGE SCALE GENOMIC DNA]</scope>
    <source>
        <strain evidence="3">DSM 23515</strain>
    </source>
</reference>
<keyword evidence="1" id="KW-1133">Transmembrane helix</keyword>
<evidence type="ECO:0000313" key="2">
    <source>
        <dbReference type="EMBL" id="SFF71423.1"/>
    </source>
</evidence>
<evidence type="ECO:0000313" key="3">
    <source>
        <dbReference type="Proteomes" id="UP000199116"/>
    </source>
</evidence>
<proteinExistence type="predicted"/>
<sequence>MAKLEHLSELLVSEISQFESTVQRLEKIQKEKIGIDSAAFEMLLLKHQEKMEKGLFEHSVDMKDLGAKLEEAKAYPIWALIVFGVSIVLNGILIYIVFFNSKLNISIIMGAYAQMAKRTLSYKLNSRLY</sequence>
<protein>
    <submittedName>
        <fullName evidence="2">Uncharacterized protein</fullName>
    </submittedName>
</protein>
<evidence type="ECO:0000256" key="1">
    <source>
        <dbReference type="SAM" id="Phobius"/>
    </source>
</evidence>
<keyword evidence="3" id="KW-1185">Reference proteome</keyword>
<dbReference type="Pfam" id="PF20503">
    <property type="entry name" value="DUF6730"/>
    <property type="match status" value="1"/>
</dbReference>
<gene>
    <name evidence="2" type="ORF">SAMN04488033_10625</name>
</gene>
<dbReference type="InterPro" id="IPR046617">
    <property type="entry name" value="DUF6730"/>
</dbReference>
<name>A0A1I2KXX7_9FLAO</name>
<keyword evidence="1" id="KW-0812">Transmembrane</keyword>
<keyword evidence="1" id="KW-0472">Membrane</keyword>
<dbReference type="EMBL" id="FOOH01000006">
    <property type="protein sequence ID" value="SFF71423.1"/>
    <property type="molecule type" value="Genomic_DNA"/>
</dbReference>
<dbReference type="Proteomes" id="UP000199116">
    <property type="component" value="Unassembled WGS sequence"/>
</dbReference>
<dbReference type="RefSeq" id="WP_093303580.1">
    <property type="nucleotide sequence ID" value="NZ_FOOH01000006.1"/>
</dbReference>